<dbReference type="KEGG" id="pais:PFX98_04055"/>
<dbReference type="EMBL" id="CP116346">
    <property type="protein sequence ID" value="WIT12797.1"/>
    <property type="molecule type" value="Genomic_DNA"/>
</dbReference>
<evidence type="ECO:0000256" key="1">
    <source>
        <dbReference type="SAM" id="MobiDB-lite"/>
    </source>
</evidence>
<dbReference type="AlphaFoldDB" id="A0AA95NGX3"/>
<dbReference type="Proteomes" id="UP001177769">
    <property type="component" value="Chromosome"/>
</dbReference>
<organism evidence="2 3">
    <name type="scientific">Paucibacter sediminis</name>
    <dbReference type="NCBI Taxonomy" id="3019553"/>
    <lineage>
        <taxon>Bacteria</taxon>
        <taxon>Pseudomonadati</taxon>
        <taxon>Pseudomonadota</taxon>
        <taxon>Betaproteobacteria</taxon>
        <taxon>Burkholderiales</taxon>
        <taxon>Sphaerotilaceae</taxon>
        <taxon>Roseateles</taxon>
    </lineage>
</organism>
<keyword evidence="3" id="KW-1185">Reference proteome</keyword>
<feature type="region of interest" description="Disordered" evidence="1">
    <location>
        <begin position="1"/>
        <end position="44"/>
    </location>
</feature>
<dbReference type="RefSeq" id="WP_285233898.1">
    <property type="nucleotide sequence ID" value="NZ_CP116346.1"/>
</dbReference>
<evidence type="ECO:0000313" key="3">
    <source>
        <dbReference type="Proteomes" id="UP001177769"/>
    </source>
</evidence>
<accession>A0AA95NGX3</accession>
<reference evidence="2" key="1">
    <citation type="submission" date="2023-01" db="EMBL/GenBank/DDBJ databases">
        <title>Whole genome sequence of Paucibacter sp. S2-9 isolated from pond sediment.</title>
        <authorList>
            <person name="Jung J.Y."/>
        </authorList>
    </citation>
    <scope>NUCLEOTIDE SEQUENCE</scope>
    <source>
        <strain evidence="2">S2-9</strain>
    </source>
</reference>
<gene>
    <name evidence="2" type="ORF">PFX98_04055</name>
</gene>
<name>A0AA95NGX3_9BURK</name>
<proteinExistence type="predicted"/>
<protein>
    <submittedName>
        <fullName evidence="2">Uncharacterized protein</fullName>
    </submittedName>
</protein>
<sequence length="60" mass="6779">MTQFTSPRPMSLRLNKPRNPIVAPSLLRQAGRHAPGHQRQAQRRDLHKQLLQLASSDSSP</sequence>
<evidence type="ECO:0000313" key="2">
    <source>
        <dbReference type="EMBL" id="WIT12797.1"/>
    </source>
</evidence>